<dbReference type="Proteomes" id="UP000007879">
    <property type="component" value="Unassembled WGS sequence"/>
</dbReference>
<reference evidence="2" key="2">
    <citation type="submission" date="2017-05" db="UniProtKB">
        <authorList>
            <consortium name="EnsemblMetazoa"/>
        </authorList>
    </citation>
    <scope>IDENTIFICATION</scope>
</reference>
<keyword evidence="3" id="KW-1185">Reference proteome</keyword>
<feature type="region of interest" description="Disordered" evidence="1">
    <location>
        <begin position="100"/>
        <end position="155"/>
    </location>
</feature>
<evidence type="ECO:0000256" key="1">
    <source>
        <dbReference type="SAM" id="MobiDB-lite"/>
    </source>
</evidence>
<dbReference type="EnsemblMetazoa" id="XM_020000613.1">
    <property type="protein sequence ID" value="XP_019856172.1"/>
    <property type="gene ID" value="LOC109584765"/>
</dbReference>
<reference evidence="3" key="1">
    <citation type="journal article" date="2010" name="Nature">
        <title>The Amphimedon queenslandica genome and the evolution of animal complexity.</title>
        <authorList>
            <person name="Srivastava M."/>
            <person name="Simakov O."/>
            <person name="Chapman J."/>
            <person name="Fahey B."/>
            <person name="Gauthier M.E."/>
            <person name="Mitros T."/>
            <person name="Richards G.S."/>
            <person name="Conaco C."/>
            <person name="Dacre M."/>
            <person name="Hellsten U."/>
            <person name="Larroux C."/>
            <person name="Putnam N.H."/>
            <person name="Stanke M."/>
            <person name="Adamska M."/>
            <person name="Darling A."/>
            <person name="Degnan S.M."/>
            <person name="Oakley T.H."/>
            <person name="Plachetzki D.C."/>
            <person name="Zhai Y."/>
            <person name="Adamski M."/>
            <person name="Calcino A."/>
            <person name="Cummins S.F."/>
            <person name="Goodstein D.M."/>
            <person name="Harris C."/>
            <person name="Jackson D.J."/>
            <person name="Leys S.P."/>
            <person name="Shu S."/>
            <person name="Woodcroft B.J."/>
            <person name="Vervoort M."/>
            <person name="Kosik K.S."/>
            <person name="Manning G."/>
            <person name="Degnan B.M."/>
            <person name="Rokhsar D.S."/>
        </authorList>
    </citation>
    <scope>NUCLEOTIDE SEQUENCE [LARGE SCALE GENOMIC DNA]</scope>
</reference>
<dbReference type="InParanoid" id="A0A1X7U4Z1"/>
<sequence>MFGVFSSVFGKDCSEIERDPRADPFDKEICRTMRQFEESFEEMTDFFEREDSNDEQCYDESPELLRGNILNKDDFHCKSQFKDKNLDDIVEADPKALDDILNSRGDKRNNTSGRVHSQSIRISTTVRPDGTVEYKRTVTDSDGNEQTTTSSTKRQ</sequence>
<feature type="compositionally biased region" description="Polar residues" evidence="1">
    <location>
        <begin position="110"/>
        <end position="126"/>
    </location>
</feature>
<feature type="compositionally biased region" description="Basic and acidic residues" evidence="1">
    <location>
        <begin position="130"/>
        <end position="139"/>
    </location>
</feature>
<dbReference type="AlphaFoldDB" id="A0A1X7U4Z1"/>
<accession>A0A1X7U4Z1</accession>
<feature type="compositionally biased region" description="Polar residues" evidence="1">
    <location>
        <begin position="140"/>
        <end position="155"/>
    </location>
</feature>
<proteinExistence type="predicted"/>
<organism evidence="2">
    <name type="scientific">Amphimedon queenslandica</name>
    <name type="common">Sponge</name>
    <dbReference type="NCBI Taxonomy" id="400682"/>
    <lineage>
        <taxon>Eukaryota</taxon>
        <taxon>Metazoa</taxon>
        <taxon>Porifera</taxon>
        <taxon>Demospongiae</taxon>
        <taxon>Heteroscleromorpha</taxon>
        <taxon>Haplosclerida</taxon>
        <taxon>Niphatidae</taxon>
        <taxon>Amphimedon</taxon>
    </lineage>
</organism>
<protein>
    <submittedName>
        <fullName evidence="2">Uncharacterized protein</fullName>
    </submittedName>
</protein>
<gene>
    <name evidence="2" type="primary">109584765</name>
</gene>
<dbReference type="EnsemblMetazoa" id="Aqu2.1.22526_001">
    <property type="protein sequence ID" value="Aqu2.1.22526_001"/>
    <property type="gene ID" value="Aqu2.1.22526"/>
</dbReference>
<evidence type="ECO:0000313" key="3">
    <source>
        <dbReference type="Proteomes" id="UP000007879"/>
    </source>
</evidence>
<evidence type="ECO:0000313" key="2">
    <source>
        <dbReference type="EnsemblMetazoa" id="Aqu2.1.22526_001"/>
    </source>
</evidence>
<dbReference type="KEGG" id="aqu:109584765"/>
<name>A0A1X7U4Z1_AMPQE</name>
<dbReference type="OrthoDB" id="5562606at2759"/>